<reference evidence="1 2" key="1">
    <citation type="submission" date="2020-06" db="EMBL/GenBank/DDBJ databases">
        <title>Description of novel acetic acid bacteria.</title>
        <authorList>
            <person name="Sombolestani A."/>
        </authorList>
    </citation>
    <scope>NUCLEOTIDE SEQUENCE [LARGE SCALE GENOMIC DNA]</scope>
    <source>
        <strain evidence="1 2">LMG 31431</strain>
    </source>
</reference>
<evidence type="ECO:0000313" key="2">
    <source>
        <dbReference type="Proteomes" id="UP000534870"/>
    </source>
</evidence>
<comment type="caution">
    <text evidence="1">The sequence shown here is derived from an EMBL/GenBank/DDBJ whole genome shotgun (WGS) entry which is preliminary data.</text>
</comment>
<dbReference type="Proteomes" id="UP000534870">
    <property type="component" value="Unassembled WGS sequence"/>
</dbReference>
<evidence type="ECO:0000313" key="1">
    <source>
        <dbReference type="EMBL" id="NVN10533.1"/>
    </source>
</evidence>
<gene>
    <name evidence="1" type="ORF">HUK84_05125</name>
</gene>
<protein>
    <submittedName>
        <fullName evidence="1">Uncharacterized protein</fullName>
    </submittedName>
</protein>
<accession>A0A7Y7IUB5</accession>
<dbReference type="EMBL" id="JABXXP010000048">
    <property type="protein sequence ID" value="NVN10533.1"/>
    <property type="molecule type" value="Genomic_DNA"/>
</dbReference>
<name>A0A7Y7IUB5_9PROT</name>
<dbReference type="AlphaFoldDB" id="A0A7Y7IUB5"/>
<organism evidence="1 2">
    <name type="scientific">Nguyenibacter vanlangensis</name>
    <dbReference type="NCBI Taxonomy" id="1216886"/>
    <lineage>
        <taxon>Bacteria</taxon>
        <taxon>Pseudomonadati</taxon>
        <taxon>Pseudomonadota</taxon>
        <taxon>Alphaproteobacteria</taxon>
        <taxon>Acetobacterales</taxon>
        <taxon>Acetobacteraceae</taxon>
        <taxon>Nguyenibacter</taxon>
    </lineage>
</organism>
<dbReference type="RefSeq" id="WP_176639305.1">
    <property type="nucleotide sequence ID" value="NZ_JABXXP010000048.1"/>
</dbReference>
<proteinExistence type="predicted"/>
<sequence length="86" mass="10141">MTEPFRHFISNQKQYNVRLEIKYVYFLRLINHIANAITRQDILVFKKLVFKYGKSCVQHGRGHPDTRIFEHAKSFYPIASRGKGTA</sequence>